<evidence type="ECO:0000256" key="1">
    <source>
        <dbReference type="SAM" id="MobiDB-lite"/>
    </source>
</evidence>
<sequence>MENKDQEKKTDEVSEKSKKETIEEREKEEREKQNARLAERKGQRKAFPFKRGGL</sequence>
<feature type="region of interest" description="Disordered" evidence="1">
    <location>
        <begin position="1"/>
        <end position="54"/>
    </location>
</feature>
<proteinExistence type="predicted"/>
<reference evidence="2" key="1">
    <citation type="submission" date="2018-05" db="EMBL/GenBank/DDBJ databases">
        <authorList>
            <person name="Lanie J.A."/>
            <person name="Ng W.-L."/>
            <person name="Kazmierczak K.M."/>
            <person name="Andrzejewski T.M."/>
            <person name="Davidsen T.M."/>
            <person name="Wayne K.J."/>
            <person name="Tettelin H."/>
            <person name="Glass J.I."/>
            <person name="Rusch D."/>
            <person name="Podicherti R."/>
            <person name="Tsui H.-C.T."/>
            <person name="Winkler M.E."/>
        </authorList>
    </citation>
    <scope>NUCLEOTIDE SEQUENCE</scope>
</reference>
<dbReference type="AlphaFoldDB" id="A0A381TRH7"/>
<organism evidence="2">
    <name type="scientific">marine metagenome</name>
    <dbReference type="NCBI Taxonomy" id="408172"/>
    <lineage>
        <taxon>unclassified sequences</taxon>
        <taxon>metagenomes</taxon>
        <taxon>ecological metagenomes</taxon>
    </lineage>
</organism>
<dbReference type="EMBL" id="UINC01005011">
    <property type="protein sequence ID" value="SVA18434.1"/>
    <property type="molecule type" value="Genomic_DNA"/>
</dbReference>
<feature type="compositionally biased region" description="Basic residues" evidence="1">
    <location>
        <begin position="42"/>
        <end position="54"/>
    </location>
</feature>
<accession>A0A381TRH7</accession>
<name>A0A381TRH7_9ZZZZ</name>
<evidence type="ECO:0000313" key="2">
    <source>
        <dbReference type="EMBL" id="SVA18434.1"/>
    </source>
</evidence>
<gene>
    <name evidence="2" type="ORF">METZ01_LOCUS71288</name>
</gene>
<feature type="compositionally biased region" description="Basic and acidic residues" evidence="1">
    <location>
        <begin position="1"/>
        <end position="41"/>
    </location>
</feature>
<protein>
    <submittedName>
        <fullName evidence="2">Uncharacterized protein</fullName>
    </submittedName>
</protein>